<dbReference type="AlphaFoldDB" id="A0A812PCL1"/>
<dbReference type="OrthoDB" id="10568045at2759"/>
<gene>
    <name evidence="2" type="ORF">SNAT2548_LOCUS18078</name>
</gene>
<dbReference type="Proteomes" id="UP000604046">
    <property type="component" value="Unassembled WGS sequence"/>
</dbReference>
<name>A0A812PCL1_9DINO</name>
<comment type="caution">
    <text evidence="2">The sequence shown here is derived from an EMBL/GenBank/DDBJ whole genome shotgun (WGS) entry which is preliminary data.</text>
</comment>
<evidence type="ECO:0000313" key="3">
    <source>
        <dbReference type="Proteomes" id="UP000604046"/>
    </source>
</evidence>
<organism evidence="2 3">
    <name type="scientific">Symbiodinium natans</name>
    <dbReference type="NCBI Taxonomy" id="878477"/>
    <lineage>
        <taxon>Eukaryota</taxon>
        <taxon>Sar</taxon>
        <taxon>Alveolata</taxon>
        <taxon>Dinophyceae</taxon>
        <taxon>Suessiales</taxon>
        <taxon>Symbiodiniaceae</taxon>
        <taxon>Symbiodinium</taxon>
    </lineage>
</organism>
<protein>
    <submittedName>
        <fullName evidence="2">Uncharacterized protein</fullName>
    </submittedName>
</protein>
<reference evidence="2" key="1">
    <citation type="submission" date="2021-02" db="EMBL/GenBank/DDBJ databases">
        <authorList>
            <person name="Dougan E. K."/>
            <person name="Rhodes N."/>
            <person name="Thang M."/>
            <person name="Chan C."/>
        </authorList>
    </citation>
    <scope>NUCLEOTIDE SEQUENCE</scope>
</reference>
<proteinExistence type="predicted"/>
<evidence type="ECO:0000256" key="1">
    <source>
        <dbReference type="SAM" id="MobiDB-lite"/>
    </source>
</evidence>
<accession>A0A812PCL1</accession>
<sequence length="627" mass="63594">MKGDLFQTRMSGRAELDKKTLETRMVECESKTYELRDAAGAYAARRKNEQRLYISAQQENAAILSGLGEASAQGATQVAALIAREKIERAIGDDVPQEVASGAVGPGCTANLVGRAVGAFATSSGSCPERLAKAAQAAGEGAAVQAAGTALAQAGIPLCPTTLINEEGRKGMEFAGGSMVSVGQRDRYGSGQLEDGTTVTRSAHEEGVQLRAGLGTMLGATGSPGALLTGLASTVGISGNVGVTDRTHLAQRPDGSFSQHSETVRGFAGGVDVVGVEKLNLDTGHATVRSKEYEKTGLCSSCTTETVEEEVRILGQKACSESVSFKHTREGLLGSKKVVLDCKTGEVAETEEGLLFTTSREGSGSVDRSSGKARFHEAVSCSFGVRQEVKDAAGKGIEVGGSEARRANEGRLFCSAADARQALQNAGGQVAFQGAGGVVGLVTGEVVGKVAGSQAAGAVLGEAVAAGSMALLGQGDQKLDRAVTTAGASLALSASQEVASGAVGPGRTANLVGRAVGAFATSSGSCPERLAKAAQAAGEGAAVQAAGTALAQAGIPLCPTTLINEEGRKGMEFAGGSMVSVGQRDRYGSGQLEDGTTVTRSSHEEGVQLRAGGSLSKICRCSSRQSR</sequence>
<evidence type="ECO:0000313" key="2">
    <source>
        <dbReference type="EMBL" id="CAE7344973.1"/>
    </source>
</evidence>
<keyword evidence="3" id="KW-1185">Reference proteome</keyword>
<feature type="region of interest" description="Disordered" evidence="1">
    <location>
        <begin position="584"/>
        <end position="605"/>
    </location>
</feature>
<dbReference type="EMBL" id="CAJNDS010002133">
    <property type="protein sequence ID" value="CAE7344973.1"/>
    <property type="molecule type" value="Genomic_DNA"/>
</dbReference>